<dbReference type="RefSeq" id="WP_175371787.1">
    <property type="nucleotide sequence ID" value="NZ_JABWCS010000207.1"/>
</dbReference>
<reference evidence="2" key="1">
    <citation type="submission" date="2020-06" db="EMBL/GenBank/DDBJ databases">
        <title>Paenibacillus sp. nov., isolated from soil.</title>
        <authorList>
            <person name="Seo Y.L."/>
        </authorList>
    </citation>
    <scope>NUCLEOTIDE SEQUENCE [LARGE SCALE GENOMIC DNA]</scope>
    <source>
        <strain evidence="2">JW14</strain>
    </source>
</reference>
<gene>
    <name evidence="2" type="ORF">HPT30_12885</name>
</gene>
<dbReference type="InterPro" id="IPR011256">
    <property type="entry name" value="Reg_factor_effector_dom_sf"/>
</dbReference>
<dbReference type="InterPro" id="IPR029442">
    <property type="entry name" value="GyrI-like"/>
</dbReference>
<feature type="domain" description="GyrI-like small molecule binding" evidence="1">
    <location>
        <begin position="3"/>
        <end position="66"/>
    </location>
</feature>
<dbReference type="Gene3D" id="3.20.80.10">
    <property type="entry name" value="Regulatory factor, effector binding domain"/>
    <property type="match status" value="1"/>
</dbReference>
<organism evidence="2 3">
    <name type="scientific">Paenibacillus agri</name>
    <dbReference type="NCBI Taxonomy" id="2744309"/>
    <lineage>
        <taxon>Bacteria</taxon>
        <taxon>Bacillati</taxon>
        <taxon>Bacillota</taxon>
        <taxon>Bacilli</taxon>
        <taxon>Bacillales</taxon>
        <taxon>Paenibacillaceae</taxon>
        <taxon>Paenibacillus</taxon>
    </lineage>
</organism>
<name>A0A850EJJ1_9BACL</name>
<dbReference type="AlphaFoldDB" id="A0A850EJJ1"/>
<dbReference type="SUPFAM" id="SSF55136">
    <property type="entry name" value="Probable bacterial effector-binding domain"/>
    <property type="match status" value="1"/>
</dbReference>
<evidence type="ECO:0000259" key="1">
    <source>
        <dbReference type="Pfam" id="PF06445"/>
    </source>
</evidence>
<protein>
    <submittedName>
        <fullName evidence="2">GyrI-like domain-containing protein</fullName>
    </submittedName>
</protein>
<dbReference type="EMBL" id="JABWCS010000207">
    <property type="protein sequence ID" value="NUU61245.1"/>
    <property type="molecule type" value="Genomic_DNA"/>
</dbReference>
<evidence type="ECO:0000313" key="2">
    <source>
        <dbReference type="EMBL" id="NUU61245.1"/>
    </source>
</evidence>
<sequence>MFSLNYPEITDESNFTYIASIEGIDLKPVPSGMIQRTILSSKYAVFTHKGSLNNLKHTYNCIYGVW</sequence>
<dbReference type="Proteomes" id="UP000564806">
    <property type="component" value="Unassembled WGS sequence"/>
</dbReference>
<comment type="caution">
    <text evidence="2">The sequence shown here is derived from an EMBL/GenBank/DDBJ whole genome shotgun (WGS) entry which is preliminary data.</text>
</comment>
<accession>A0A850EJJ1</accession>
<dbReference type="Pfam" id="PF06445">
    <property type="entry name" value="GyrI-like"/>
    <property type="match status" value="1"/>
</dbReference>
<proteinExistence type="predicted"/>
<evidence type="ECO:0000313" key="3">
    <source>
        <dbReference type="Proteomes" id="UP000564806"/>
    </source>
</evidence>
<keyword evidence="3" id="KW-1185">Reference proteome</keyword>